<comment type="similarity">
    <text evidence="4">Belongs to the ABC transporter superfamily. Macrolide exporter (TC 3.A.1.122) family.</text>
</comment>
<dbReference type="GO" id="GO:0098796">
    <property type="term" value="C:membrane protein complex"/>
    <property type="evidence" value="ECO:0007669"/>
    <property type="project" value="UniProtKB-ARBA"/>
</dbReference>
<dbReference type="PROSITE" id="PS50893">
    <property type="entry name" value="ABC_TRANSPORTER_2"/>
    <property type="match status" value="1"/>
</dbReference>
<evidence type="ECO:0000256" key="1">
    <source>
        <dbReference type="ARBA" id="ARBA00022448"/>
    </source>
</evidence>
<keyword evidence="1" id="KW-0813">Transport</keyword>
<dbReference type="Pfam" id="PF00005">
    <property type="entry name" value="ABC_tran"/>
    <property type="match status" value="1"/>
</dbReference>
<feature type="domain" description="ABC transporter" evidence="5">
    <location>
        <begin position="2"/>
        <end position="231"/>
    </location>
</feature>
<keyword evidence="6" id="KW-0449">Lipoprotein</keyword>
<sequence length="231" mass="25255">MLCMENVTKTYEMRRQTVAALTEADLSIPAGDFISLVGPSGSGKSTLLVMLGGMLSPTSGRVLLDGESVYDLDVDARARLRKSKVGFVFQTFNLIPYLTASENVQVPLYLSGTESNDQEQRAAELLDRVGLGDRLYHKPAELSVGQQQRVALARMLANDPAVILADEPTGNLDPETSEQIIGFFEEFNREGRTIVMVTHNPETAERAKRVLKLRDGKIVDDRASIQTVGAA</sequence>
<dbReference type="PANTHER" id="PTHR24220:SF86">
    <property type="entry name" value="ABC TRANSPORTER ABCH.1"/>
    <property type="match status" value="1"/>
</dbReference>
<evidence type="ECO:0000256" key="2">
    <source>
        <dbReference type="ARBA" id="ARBA00022741"/>
    </source>
</evidence>
<dbReference type="STRING" id="980251.GCA_001642875_00974"/>
<dbReference type="GO" id="GO:0016887">
    <property type="term" value="F:ATP hydrolysis activity"/>
    <property type="evidence" value="ECO:0007669"/>
    <property type="project" value="InterPro"/>
</dbReference>
<proteinExistence type="inferred from homology"/>
<dbReference type="EMBL" id="CP042912">
    <property type="protein sequence ID" value="QEG24674.1"/>
    <property type="molecule type" value="Genomic_DNA"/>
</dbReference>
<keyword evidence="3 6" id="KW-0067">ATP-binding</keyword>
<dbReference type="EC" id="3.6.3.-" evidence="6"/>
<gene>
    <name evidence="6" type="primary">lolD_6</name>
    <name evidence="6" type="ORF">MFFC18_45950</name>
</gene>
<accession>A0A5B9PEK3</accession>
<dbReference type="GO" id="GO:0005886">
    <property type="term" value="C:plasma membrane"/>
    <property type="evidence" value="ECO:0007669"/>
    <property type="project" value="TreeGrafter"/>
</dbReference>
<evidence type="ECO:0000259" key="5">
    <source>
        <dbReference type="PROSITE" id="PS50893"/>
    </source>
</evidence>
<dbReference type="InterPro" id="IPR015854">
    <property type="entry name" value="ABC_transpr_LolD-like"/>
</dbReference>
<dbReference type="InterPro" id="IPR003593">
    <property type="entry name" value="AAA+_ATPase"/>
</dbReference>
<dbReference type="SUPFAM" id="SSF52540">
    <property type="entry name" value="P-loop containing nucleoside triphosphate hydrolases"/>
    <property type="match status" value="1"/>
</dbReference>
<name>A0A5B9PEK3_9BACT</name>
<dbReference type="Proteomes" id="UP000322214">
    <property type="component" value="Chromosome"/>
</dbReference>
<dbReference type="PROSITE" id="PS00211">
    <property type="entry name" value="ABC_TRANSPORTER_1"/>
    <property type="match status" value="1"/>
</dbReference>
<dbReference type="GO" id="GO:0022857">
    <property type="term" value="F:transmembrane transporter activity"/>
    <property type="evidence" value="ECO:0007669"/>
    <property type="project" value="UniProtKB-ARBA"/>
</dbReference>
<keyword evidence="6" id="KW-0378">Hydrolase</keyword>
<dbReference type="AlphaFoldDB" id="A0A5B9PEK3"/>
<dbReference type="CDD" id="cd03255">
    <property type="entry name" value="ABC_MJ0796_LolCDE_FtsE"/>
    <property type="match status" value="1"/>
</dbReference>
<dbReference type="InterPro" id="IPR017911">
    <property type="entry name" value="MacB-like_ATP-bd"/>
</dbReference>
<dbReference type="Gene3D" id="3.40.50.300">
    <property type="entry name" value="P-loop containing nucleotide triphosphate hydrolases"/>
    <property type="match status" value="1"/>
</dbReference>
<dbReference type="SMART" id="SM00382">
    <property type="entry name" value="AAA"/>
    <property type="match status" value="1"/>
</dbReference>
<dbReference type="InterPro" id="IPR003439">
    <property type="entry name" value="ABC_transporter-like_ATP-bd"/>
</dbReference>
<dbReference type="OrthoDB" id="273392at2"/>
<evidence type="ECO:0000256" key="3">
    <source>
        <dbReference type="ARBA" id="ARBA00022840"/>
    </source>
</evidence>
<organism evidence="6 7">
    <name type="scientific">Mariniblastus fucicola</name>
    <dbReference type="NCBI Taxonomy" id="980251"/>
    <lineage>
        <taxon>Bacteria</taxon>
        <taxon>Pseudomonadati</taxon>
        <taxon>Planctomycetota</taxon>
        <taxon>Planctomycetia</taxon>
        <taxon>Pirellulales</taxon>
        <taxon>Pirellulaceae</taxon>
        <taxon>Mariniblastus</taxon>
    </lineage>
</organism>
<dbReference type="FunFam" id="3.40.50.300:FF:000032">
    <property type="entry name" value="Export ABC transporter ATP-binding protein"/>
    <property type="match status" value="1"/>
</dbReference>
<dbReference type="PANTHER" id="PTHR24220">
    <property type="entry name" value="IMPORT ATP-BINDING PROTEIN"/>
    <property type="match status" value="1"/>
</dbReference>
<keyword evidence="2" id="KW-0547">Nucleotide-binding</keyword>
<dbReference type="KEGG" id="mff:MFFC18_45950"/>
<evidence type="ECO:0000313" key="6">
    <source>
        <dbReference type="EMBL" id="QEG24674.1"/>
    </source>
</evidence>
<dbReference type="GO" id="GO:0005524">
    <property type="term" value="F:ATP binding"/>
    <property type="evidence" value="ECO:0007669"/>
    <property type="project" value="UniProtKB-KW"/>
</dbReference>
<dbReference type="RefSeq" id="WP_075083764.1">
    <property type="nucleotide sequence ID" value="NZ_CP042912.1"/>
</dbReference>
<protein>
    <submittedName>
        <fullName evidence="6">Lipoprotein-releasing system ATP-binding protein LolD</fullName>
        <ecNumber evidence="6">3.6.3.-</ecNumber>
    </submittedName>
</protein>
<evidence type="ECO:0000313" key="7">
    <source>
        <dbReference type="Proteomes" id="UP000322214"/>
    </source>
</evidence>
<dbReference type="InterPro" id="IPR017871">
    <property type="entry name" value="ABC_transporter-like_CS"/>
</dbReference>
<reference evidence="6 7" key="1">
    <citation type="submission" date="2019-08" db="EMBL/GenBank/DDBJ databases">
        <title>Deep-cultivation of Planctomycetes and their phenomic and genomic characterization uncovers novel biology.</title>
        <authorList>
            <person name="Wiegand S."/>
            <person name="Jogler M."/>
            <person name="Boedeker C."/>
            <person name="Pinto D."/>
            <person name="Vollmers J."/>
            <person name="Rivas-Marin E."/>
            <person name="Kohn T."/>
            <person name="Peeters S.H."/>
            <person name="Heuer A."/>
            <person name="Rast P."/>
            <person name="Oberbeckmann S."/>
            <person name="Bunk B."/>
            <person name="Jeske O."/>
            <person name="Meyerdierks A."/>
            <person name="Storesund J.E."/>
            <person name="Kallscheuer N."/>
            <person name="Luecker S."/>
            <person name="Lage O.M."/>
            <person name="Pohl T."/>
            <person name="Merkel B.J."/>
            <person name="Hornburger P."/>
            <person name="Mueller R.-W."/>
            <person name="Bruemmer F."/>
            <person name="Labrenz M."/>
            <person name="Spormann A.M."/>
            <person name="Op den Camp H."/>
            <person name="Overmann J."/>
            <person name="Amann R."/>
            <person name="Jetten M.S.M."/>
            <person name="Mascher T."/>
            <person name="Medema M.H."/>
            <person name="Devos D.P."/>
            <person name="Kaster A.-K."/>
            <person name="Ovreas L."/>
            <person name="Rohde M."/>
            <person name="Galperin M.Y."/>
            <person name="Jogler C."/>
        </authorList>
    </citation>
    <scope>NUCLEOTIDE SEQUENCE [LARGE SCALE GENOMIC DNA]</scope>
    <source>
        <strain evidence="6 7">FC18</strain>
    </source>
</reference>
<evidence type="ECO:0000256" key="4">
    <source>
        <dbReference type="ARBA" id="ARBA00038388"/>
    </source>
</evidence>
<keyword evidence="7" id="KW-1185">Reference proteome</keyword>
<dbReference type="InterPro" id="IPR027417">
    <property type="entry name" value="P-loop_NTPase"/>
</dbReference>